<gene>
    <name evidence="2" type="ORF">PVSEL_0101870</name>
</gene>
<dbReference type="InterPro" id="IPR006486">
    <property type="entry name" value="PYST_A"/>
</dbReference>
<dbReference type="VEuPathDB" id="PlasmoDB:PVVCY_1100110"/>
<accession>A0A6V7SE30</accession>
<dbReference type="NCBIfam" id="TIGR01599">
    <property type="entry name" value="PYST-A"/>
    <property type="match status" value="1"/>
</dbReference>
<evidence type="ECO:0000256" key="1">
    <source>
        <dbReference type="SAM" id="SignalP"/>
    </source>
</evidence>
<dbReference type="VEuPathDB" id="PlasmoDB:PVLDE_0101660"/>
<dbReference type="VEuPathDB" id="PlasmoDB:PVBDA_0803650"/>
<sequence>MNKFYIQIVFFLLSVSVYLNDRALATEPVPEENTTLESKKHYPTSEEVYEKNKHLLCTNPEEIKNAIKLMNEAVTHLVYHATNNDGYKLCNKHHDDSNYTFYGKKHDDNTYILKAYLINGDPDKYNKVVNKFWNPDCIYFADRISVTKKVVRVYNPNLMMIQQRYKKKSNDRQKYFYALAKKTQISENKTVIVMTSVNINDHNPSNKEYKNTIIESANLFEASVIPDDDIKNGELEKTFVSISGYLIEKKDEYVYITFIESNNNMKCKCLIGRYLAY</sequence>
<dbReference type="SUPFAM" id="SSF55961">
    <property type="entry name" value="Bet v1-like"/>
    <property type="match status" value="1"/>
</dbReference>
<organism evidence="2 3">
    <name type="scientific">Plasmodium vinckei</name>
    <dbReference type="NCBI Taxonomy" id="5860"/>
    <lineage>
        <taxon>Eukaryota</taxon>
        <taxon>Sar</taxon>
        <taxon>Alveolata</taxon>
        <taxon>Apicomplexa</taxon>
        <taxon>Aconoidasida</taxon>
        <taxon>Haemosporida</taxon>
        <taxon>Plasmodiidae</taxon>
        <taxon>Plasmodium</taxon>
        <taxon>Plasmodium (Vinckeia)</taxon>
    </lineage>
</organism>
<keyword evidence="1" id="KW-0732">Signal</keyword>
<dbReference type="VEuPathDB" id="PlasmoDB:PVSEL_0101870"/>
<protein>
    <submittedName>
        <fullName evidence="2">Fam-a protein</fullName>
    </submittedName>
</protein>
<dbReference type="AlphaFoldDB" id="A0A6V7SE30"/>
<dbReference type="VEuPathDB" id="PlasmoDB:PVPCR_1000080"/>
<evidence type="ECO:0000313" key="2">
    <source>
        <dbReference type="EMBL" id="CAD2095764.1"/>
    </source>
</evidence>
<dbReference type="Proteomes" id="UP000515697">
    <property type="component" value="Chromosome PVSEL_01"/>
</dbReference>
<evidence type="ECO:0000313" key="3">
    <source>
        <dbReference type="Proteomes" id="UP000515697"/>
    </source>
</evidence>
<feature type="signal peptide" evidence="1">
    <location>
        <begin position="1"/>
        <end position="25"/>
    </location>
</feature>
<reference evidence="2 3" key="1">
    <citation type="submission" date="2020-08" db="EMBL/GenBank/DDBJ databases">
        <authorList>
            <person name="Ramaprasad A."/>
        </authorList>
    </citation>
    <scope>NUCLEOTIDE SEQUENCE [LARGE SCALE GENOMIC DNA]</scope>
</reference>
<proteinExistence type="predicted"/>
<name>A0A6V7SE30_PLAVN</name>
<feature type="chain" id="PRO_5027601986" evidence="1">
    <location>
        <begin position="26"/>
        <end position="277"/>
    </location>
</feature>
<dbReference type="EMBL" id="LR865422">
    <property type="protein sequence ID" value="CAD2095764.1"/>
    <property type="molecule type" value="Genomic_DNA"/>
</dbReference>